<evidence type="ECO:0000256" key="1">
    <source>
        <dbReference type="SAM" id="MobiDB-lite"/>
    </source>
</evidence>
<evidence type="ECO:0000313" key="2">
    <source>
        <dbReference type="EMBL" id="CAA9354427.1"/>
    </source>
</evidence>
<dbReference type="EMBL" id="CADCTW010000183">
    <property type="protein sequence ID" value="CAA9354427.1"/>
    <property type="molecule type" value="Genomic_DNA"/>
</dbReference>
<sequence length="102" mass="10560">GGGRRCTFHSPARHTCCSRGYWTNPEREGVDGEEGAEEGRPRGVGDPAGEDAGHGGAQGDQAHPDQGAHGRCFGGQPGVHREERQEREAGGAQTGSAAQKAV</sequence>
<reference evidence="2" key="1">
    <citation type="submission" date="2020-02" db="EMBL/GenBank/DDBJ databases">
        <authorList>
            <person name="Meier V. D."/>
        </authorList>
    </citation>
    <scope>NUCLEOTIDE SEQUENCE</scope>
    <source>
        <strain evidence="2">AVDCRST_MAG68</strain>
    </source>
</reference>
<dbReference type="AlphaFoldDB" id="A0A6J4MA26"/>
<feature type="non-terminal residue" evidence="2">
    <location>
        <position position="102"/>
    </location>
</feature>
<organism evidence="2">
    <name type="scientific">uncultured Gemmatimonadota bacterium</name>
    <dbReference type="NCBI Taxonomy" id="203437"/>
    <lineage>
        <taxon>Bacteria</taxon>
        <taxon>Pseudomonadati</taxon>
        <taxon>Gemmatimonadota</taxon>
        <taxon>environmental samples</taxon>
    </lineage>
</organism>
<name>A0A6J4MA26_9BACT</name>
<feature type="region of interest" description="Disordered" evidence="1">
    <location>
        <begin position="1"/>
        <end position="102"/>
    </location>
</feature>
<protein>
    <submittedName>
        <fullName evidence="2">Uncharacterized protein</fullName>
    </submittedName>
</protein>
<gene>
    <name evidence="2" type="ORF">AVDCRST_MAG68-3928</name>
</gene>
<accession>A0A6J4MA26</accession>
<feature type="non-terminal residue" evidence="2">
    <location>
        <position position="1"/>
    </location>
</feature>
<proteinExistence type="predicted"/>
<feature type="compositionally biased region" description="Basic and acidic residues" evidence="1">
    <location>
        <begin position="79"/>
        <end position="89"/>
    </location>
</feature>